<protein>
    <recommendedName>
        <fullName evidence="8">RxLR effector protein</fullName>
    </recommendedName>
</protein>
<evidence type="ECO:0000313" key="4">
    <source>
        <dbReference type="EMBL" id="KAE9319558.1"/>
    </source>
</evidence>
<dbReference type="Proteomes" id="UP000429607">
    <property type="component" value="Unassembled WGS sequence"/>
</dbReference>
<feature type="signal peptide" evidence="1">
    <location>
        <begin position="1"/>
        <end position="25"/>
    </location>
</feature>
<name>A0A6A3K5U7_9STRA</name>
<comment type="caution">
    <text evidence="3">The sequence shown here is derived from an EMBL/GenBank/DDBJ whole genome shotgun (WGS) entry which is preliminary data.</text>
</comment>
<evidence type="ECO:0000313" key="6">
    <source>
        <dbReference type="Proteomes" id="UP000434957"/>
    </source>
</evidence>
<gene>
    <name evidence="2" type="ORF">PR001_g19666</name>
    <name evidence="3" type="ORF">PR002_g17461</name>
    <name evidence="4" type="ORF">PR003_g17946</name>
</gene>
<dbReference type="AlphaFoldDB" id="A0A6A3K5U7"/>
<dbReference type="EMBL" id="QXFT01001403">
    <property type="protein sequence ID" value="KAE9319558.1"/>
    <property type="molecule type" value="Genomic_DNA"/>
</dbReference>
<reference evidence="5 7" key="1">
    <citation type="submission" date="2018-09" db="EMBL/GenBank/DDBJ databases">
        <title>Genomic investigation of the strawberry pathogen Phytophthora fragariae indicates pathogenicity is determined by transcriptional variation in three key races.</title>
        <authorList>
            <person name="Adams T.M."/>
            <person name="Armitage A.D."/>
            <person name="Sobczyk M.K."/>
            <person name="Bates H.J."/>
            <person name="Dunwell J.M."/>
            <person name="Nellist C.F."/>
            <person name="Harrison R.J."/>
        </authorList>
    </citation>
    <scope>NUCLEOTIDE SEQUENCE [LARGE SCALE GENOMIC DNA]</scope>
    <source>
        <strain evidence="2 5">SCRP249</strain>
        <strain evidence="3 7">SCRP324</strain>
        <strain evidence="4 6">SCRP333</strain>
    </source>
</reference>
<evidence type="ECO:0008006" key="8">
    <source>
        <dbReference type="Google" id="ProtNLM"/>
    </source>
</evidence>
<keyword evidence="6" id="KW-1185">Reference proteome</keyword>
<organism evidence="3 7">
    <name type="scientific">Phytophthora rubi</name>
    <dbReference type="NCBI Taxonomy" id="129364"/>
    <lineage>
        <taxon>Eukaryota</taxon>
        <taxon>Sar</taxon>
        <taxon>Stramenopiles</taxon>
        <taxon>Oomycota</taxon>
        <taxon>Peronosporomycetes</taxon>
        <taxon>Peronosporales</taxon>
        <taxon>Peronosporaceae</taxon>
        <taxon>Phytophthora</taxon>
    </lineage>
</organism>
<proteinExistence type="predicted"/>
<feature type="chain" id="PRO_5036379916" description="RxLR effector protein" evidence="1">
    <location>
        <begin position="26"/>
        <end position="63"/>
    </location>
</feature>
<dbReference type="EMBL" id="QXFV01001853">
    <property type="protein sequence ID" value="KAE8997144.1"/>
    <property type="molecule type" value="Genomic_DNA"/>
</dbReference>
<evidence type="ECO:0000313" key="3">
    <source>
        <dbReference type="EMBL" id="KAE9003010.1"/>
    </source>
</evidence>
<dbReference type="EMBL" id="QXFU01001409">
    <property type="protein sequence ID" value="KAE9003010.1"/>
    <property type="molecule type" value="Genomic_DNA"/>
</dbReference>
<evidence type="ECO:0000313" key="5">
    <source>
        <dbReference type="Proteomes" id="UP000429607"/>
    </source>
</evidence>
<evidence type="ECO:0000256" key="1">
    <source>
        <dbReference type="SAM" id="SignalP"/>
    </source>
</evidence>
<keyword evidence="1" id="KW-0732">Signal</keyword>
<dbReference type="Proteomes" id="UP000434957">
    <property type="component" value="Unassembled WGS sequence"/>
</dbReference>
<evidence type="ECO:0000313" key="2">
    <source>
        <dbReference type="EMBL" id="KAE8997144.1"/>
    </source>
</evidence>
<dbReference type="Proteomes" id="UP000435112">
    <property type="component" value="Unassembled WGS sequence"/>
</dbReference>
<sequence>MRIFLSGCSLHAVAVLLHRLPPLLSCCFASRSVSAVLLVSCCSATCGSSATAPISSISIMLLC</sequence>
<evidence type="ECO:0000313" key="7">
    <source>
        <dbReference type="Proteomes" id="UP000435112"/>
    </source>
</evidence>
<accession>A0A6A3K5U7</accession>